<accession>A0ABR6HMT2</accession>
<organism evidence="1 2">
    <name type="scientific">Limimaricola variabilis</name>
    <dbReference type="NCBI Taxonomy" id="1492771"/>
    <lineage>
        <taxon>Bacteria</taxon>
        <taxon>Pseudomonadati</taxon>
        <taxon>Pseudomonadota</taxon>
        <taxon>Alphaproteobacteria</taxon>
        <taxon>Rhodobacterales</taxon>
        <taxon>Paracoccaceae</taxon>
        <taxon>Limimaricola</taxon>
    </lineage>
</organism>
<comment type="caution">
    <text evidence="1">The sequence shown here is derived from an EMBL/GenBank/DDBJ whole genome shotgun (WGS) entry which is preliminary data.</text>
</comment>
<sequence>MSKHYAADDDDFLITDPEKQPGVISEVPAGVKPLRLEPIGYRANIEVRCAFCRNRQRHIYGFFAVLPDGSLALCGNCCAVEISDKSTVAKIKQDVKRREITNQNMIVIRELTRGLPEVLKVLERDVLPIEAQVNSTAKELEWLFPSSRGTWKTSKKLGLARGGLVSVLKITGKLGERDVEGVLEKRQRIFTAIREGLQELEVAAKALRAEPVKHALRTLARRDGYEQVTMRGTEVVVGSWIPDPDDDEMEIFSERTVPLLTVEVPDARELLGLIE</sequence>
<protein>
    <submittedName>
        <fullName evidence="1">Uncharacterized protein</fullName>
    </submittedName>
</protein>
<dbReference type="EMBL" id="JACIBX010000003">
    <property type="protein sequence ID" value="MBB3711748.1"/>
    <property type="molecule type" value="Genomic_DNA"/>
</dbReference>
<dbReference type="Proteomes" id="UP000576152">
    <property type="component" value="Unassembled WGS sequence"/>
</dbReference>
<reference evidence="1 2" key="1">
    <citation type="submission" date="2020-08" db="EMBL/GenBank/DDBJ databases">
        <title>Genomic Encyclopedia of Type Strains, Phase III (KMG-III): the genomes of soil and plant-associated and newly described type strains.</title>
        <authorList>
            <person name="Whitman W."/>
        </authorList>
    </citation>
    <scope>NUCLEOTIDE SEQUENCE [LARGE SCALE GENOMIC DNA]</scope>
    <source>
        <strain evidence="1 2">CECT 8572</strain>
    </source>
</reference>
<proteinExistence type="predicted"/>
<keyword evidence="2" id="KW-1185">Reference proteome</keyword>
<evidence type="ECO:0000313" key="2">
    <source>
        <dbReference type="Proteomes" id="UP000576152"/>
    </source>
</evidence>
<evidence type="ECO:0000313" key="1">
    <source>
        <dbReference type="EMBL" id="MBB3711748.1"/>
    </source>
</evidence>
<dbReference type="RefSeq" id="WP_183471062.1">
    <property type="nucleotide sequence ID" value="NZ_JACIBX010000003.1"/>
</dbReference>
<name>A0ABR6HMT2_9RHOB</name>
<gene>
    <name evidence="1" type="ORF">FHS00_001319</name>
</gene>